<sequence length="182" mass="20890">MQTFNEQVFNYLFSLAHRSAILDGFFIFFAKYLPWLIIVLVLIKLFNKKNWKNDRPLWKNRFQYLSLGVIAVIFSRGVIANALETIITSPRPFIALEIEPLFNHLAENSLPSGHMAFLIPIALTAFLLSRKLGWFSLISVLLIGVSRVIAGIHWPADILVGILIGTIIFYLTLFIFKRRNLI</sequence>
<evidence type="ECO:0000313" key="3">
    <source>
        <dbReference type="EMBL" id="PIR98036.1"/>
    </source>
</evidence>
<dbReference type="EMBL" id="PFAH01000005">
    <property type="protein sequence ID" value="PIR98036.1"/>
    <property type="molecule type" value="Genomic_DNA"/>
</dbReference>
<keyword evidence="1" id="KW-0812">Transmembrane</keyword>
<feature type="transmembrane region" description="Helical" evidence="1">
    <location>
        <begin position="64"/>
        <end position="83"/>
    </location>
</feature>
<dbReference type="Gene3D" id="1.20.144.10">
    <property type="entry name" value="Phosphatidic acid phosphatase type 2/haloperoxidase"/>
    <property type="match status" value="1"/>
</dbReference>
<name>A0A2H0VG19_9BACT</name>
<dbReference type="InterPro" id="IPR000326">
    <property type="entry name" value="PAP2/HPO"/>
</dbReference>
<feature type="transmembrane region" description="Helical" evidence="1">
    <location>
        <begin position="110"/>
        <end position="128"/>
    </location>
</feature>
<keyword evidence="1" id="KW-0472">Membrane</keyword>
<proteinExistence type="predicted"/>
<dbReference type="SUPFAM" id="SSF48317">
    <property type="entry name" value="Acid phosphatase/Vanadium-dependent haloperoxidase"/>
    <property type="match status" value="1"/>
</dbReference>
<feature type="transmembrane region" description="Helical" evidence="1">
    <location>
        <begin position="20"/>
        <end position="43"/>
    </location>
</feature>
<dbReference type="PANTHER" id="PTHR14969:SF13">
    <property type="entry name" value="AT30094P"/>
    <property type="match status" value="1"/>
</dbReference>
<dbReference type="AlphaFoldDB" id="A0A2H0VG19"/>
<accession>A0A2H0VG19</accession>
<dbReference type="Pfam" id="PF01569">
    <property type="entry name" value="PAP2"/>
    <property type="match status" value="1"/>
</dbReference>
<feature type="transmembrane region" description="Helical" evidence="1">
    <location>
        <begin position="135"/>
        <end position="152"/>
    </location>
</feature>
<reference evidence="4" key="1">
    <citation type="submission" date="2017-09" db="EMBL/GenBank/DDBJ databases">
        <title>Depth-based differentiation of microbial function through sediment-hosted aquifers and enrichment of novel symbionts in the deep terrestrial subsurface.</title>
        <authorList>
            <person name="Probst A.J."/>
            <person name="Ladd B."/>
            <person name="Jarett J.K."/>
            <person name="Geller-Mcgrath D.E."/>
            <person name="Sieber C.M.K."/>
            <person name="Emerson J.B."/>
            <person name="Anantharaman K."/>
            <person name="Thomas B.C."/>
            <person name="Malmstrom R."/>
            <person name="Stieglmeier M."/>
            <person name="Klingl A."/>
            <person name="Woyke T."/>
            <person name="Ryan C.M."/>
            <person name="Banfield J.F."/>
        </authorList>
    </citation>
    <scope>NUCLEOTIDE SEQUENCE [LARGE SCALE GENOMIC DNA]</scope>
</reference>
<protein>
    <recommendedName>
        <fullName evidence="2">Phosphatidic acid phosphatase type 2/haloperoxidase domain-containing protein</fullName>
    </recommendedName>
</protein>
<evidence type="ECO:0000313" key="4">
    <source>
        <dbReference type="Proteomes" id="UP000231466"/>
    </source>
</evidence>
<organism evidence="3 4">
    <name type="scientific">Candidatus Colwellbacteria bacterium CG10_big_fil_rev_8_21_14_0_10_42_22</name>
    <dbReference type="NCBI Taxonomy" id="1974540"/>
    <lineage>
        <taxon>Bacteria</taxon>
        <taxon>Candidatus Colwelliibacteriota</taxon>
    </lineage>
</organism>
<dbReference type="PANTHER" id="PTHR14969">
    <property type="entry name" value="SPHINGOSINE-1-PHOSPHATE PHOSPHOHYDROLASE"/>
    <property type="match status" value="1"/>
</dbReference>
<keyword evidence="1" id="KW-1133">Transmembrane helix</keyword>
<evidence type="ECO:0000259" key="2">
    <source>
        <dbReference type="SMART" id="SM00014"/>
    </source>
</evidence>
<dbReference type="SMART" id="SM00014">
    <property type="entry name" value="acidPPc"/>
    <property type="match status" value="1"/>
</dbReference>
<dbReference type="Proteomes" id="UP000231466">
    <property type="component" value="Unassembled WGS sequence"/>
</dbReference>
<feature type="transmembrane region" description="Helical" evidence="1">
    <location>
        <begin position="158"/>
        <end position="176"/>
    </location>
</feature>
<gene>
    <name evidence="3" type="ORF">COT89_01160</name>
</gene>
<dbReference type="InterPro" id="IPR036938">
    <property type="entry name" value="PAP2/HPO_sf"/>
</dbReference>
<feature type="domain" description="Phosphatidic acid phosphatase type 2/haloperoxidase" evidence="2">
    <location>
        <begin position="66"/>
        <end position="173"/>
    </location>
</feature>
<evidence type="ECO:0000256" key="1">
    <source>
        <dbReference type="SAM" id="Phobius"/>
    </source>
</evidence>
<comment type="caution">
    <text evidence="3">The sequence shown here is derived from an EMBL/GenBank/DDBJ whole genome shotgun (WGS) entry which is preliminary data.</text>
</comment>